<evidence type="ECO:0000256" key="3">
    <source>
        <dbReference type="ARBA" id="ARBA00022723"/>
    </source>
</evidence>
<reference evidence="9" key="1">
    <citation type="submission" date="2021-01" db="EMBL/GenBank/DDBJ databases">
        <title>Modified the classification status of verrucomicrobia.</title>
        <authorList>
            <person name="Feng X."/>
        </authorList>
    </citation>
    <scope>NUCLEOTIDE SEQUENCE</scope>
    <source>
        <strain evidence="9">KCTC 13126</strain>
    </source>
</reference>
<keyword evidence="6" id="KW-0106">Calcium</keyword>
<dbReference type="Proteomes" id="UP000617628">
    <property type="component" value="Unassembled WGS sequence"/>
</dbReference>
<dbReference type="EMBL" id="JAENIL010000018">
    <property type="protein sequence ID" value="MBK1877434.1"/>
    <property type="molecule type" value="Genomic_DNA"/>
</dbReference>
<evidence type="ECO:0000313" key="9">
    <source>
        <dbReference type="EMBL" id="MBK1877434.1"/>
    </source>
</evidence>
<keyword evidence="5" id="KW-0378">Hydrolase</keyword>
<comment type="cofactor">
    <cofactor evidence="1">
        <name>Ca(2+)</name>
        <dbReference type="ChEBI" id="CHEBI:29108"/>
    </cofactor>
</comment>
<dbReference type="InterPro" id="IPR050738">
    <property type="entry name" value="Sulfatase"/>
</dbReference>
<name>A0A934S0Y2_9BACT</name>
<keyword evidence="10" id="KW-1185">Reference proteome</keyword>
<dbReference type="PANTHER" id="PTHR42693">
    <property type="entry name" value="ARYLSULFATASE FAMILY MEMBER"/>
    <property type="match status" value="1"/>
</dbReference>
<dbReference type="AlphaFoldDB" id="A0A934S0Y2"/>
<dbReference type="CDD" id="cd16144">
    <property type="entry name" value="ARS_like"/>
    <property type="match status" value="1"/>
</dbReference>
<keyword evidence="4 7" id="KW-0732">Signal</keyword>
<feature type="chain" id="PRO_5037462760" evidence="7">
    <location>
        <begin position="27"/>
        <end position="591"/>
    </location>
</feature>
<evidence type="ECO:0000313" key="10">
    <source>
        <dbReference type="Proteomes" id="UP000617628"/>
    </source>
</evidence>
<feature type="domain" description="Sulfatase N-terminal" evidence="8">
    <location>
        <begin position="30"/>
        <end position="115"/>
    </location>
</feature>
<evidence type="ECO:0000256" key="4">
    <source>
        <dbReference type="ARBA" id="ARBA00022729"/>
    </source>
</evidence>
<gene>
    <name evidence="9" type="ORF">JIN87_11195</name>
</gene>
<feature type="signal peptide" evidence="7">
    <location>
        <begin position="1"/>
        <end position="26"/>
    </location>
</feature>
<sequence>MMRTTSAFYSCLTSALFVWSALSLGAAEKPNVLLILADDMGYTDVGAFAERVTGVATEEQFYETPNLDRLAKGGVAFSQAYACPLCSPTRSSILTGRYAGKIGFTTATPGIVRSWYNQNKTPPPGHLTQDAIFWGDRIPHEQALWNGGSLLALPSGQNGDLGRDANTIAEVLNESGYRSAFVGKWHLGGHGSVGYEPKDQGFEELAYFDAGGSPYFNWRKVWESDRLTHPQMPQDKLLHSNMGKDQDFEYLTDELTAQATDFIRSHAETKKEQPFFLYFCQFALHSPIQAKKKDIAYFESKGSKGWNKHDNATYAAMNRSMDDSIGQLVKALEETDQLENTLIIFMSDNGGVSWPLNQKTKADDSRATSNAPLKGGKAMVFEGGIRVPLFFYWKGKIEGGKWVDRSVDCNDLFPTILEYAGLDAKPYYSGVDGQPGIDGRSLTGLIEKPKGRGHYGRDTYFWHYPLNVQVYNPVDNLPLTPHSAIRKGPHKLIYDWSGRLWLYNVEKDISEANNLTESKPKLARALFKELNQWLDDNVEQKYMPTLNPGYNAENDTRDYPFVDLRAKLLGDEFAIQAKPAYSVRHWEKAKN</sequence>
<evidence type="ECO:0000256" key="5">
    <source>
        <dbReference type="ARBA" id="ARBA00022801"/>
    </source>
</evidence>
<evidence type="ECO:0000256" key="2">
    <source>
        <dbReference type="ARBA" id="ARBA00008779"/>
    </source>
</evidence>
<evidence type="ECO:0000256" key="1">
    <source>
        <dbReference type="ARBA" id="ARBA00001913"/>
    </source>
</evidence>
<feature type="domain" description="Sulfatase N-terminal" evidence="8">
    <location>
        <begin position="141"/>
        <end position="421"/>
    </location>
</feature>
<accession>A0A934S0Y2</accession>
<dbReference type="Gene3D" id="3.30.1120.10">
    <property type="match status" value="1"/>
</dbReference>
<protein>
    <submittedName>
        <fullName evidence="9">Sulfatase</fullName>
    </submittedName>
</protein>
<dbReference type="InterPro" id="IPR017850">
    <property type="entry name" value="Alkaline_phosphatase_core_sf"/>
</dbReference>
<dbReference type="PANTHER" id="PTHR42693:SF42">
    <property type="entry name" value="ARYLSULFATASE G"/>
    <property type="match status" value="1"/>
</dbReference>
<comment type="caution">
    <text evidence="9">The sequence shown here is derived from an EMBL/GenBank/DDBJ whole genome shotgun (WGS) entry which is preliminary data.</text>
</comment>
<organism evidence="9 10">
    <name type="scientific">Pelagicoccus mobilis</name>
    <dbReference type="NCBI Taxonomy" id="415221"/>
    <lineage>
        <taxon>Bacteria</taxon>
        <taxon>Pseudomonadati</taxon>
        <taxon>Verrucomicrobiota</taxon>
        <taxon>Opitutia</taxon>
        <taxon>Puniceicoccales</taxon>
        <taxon>Pelagicoccaceae</taxon>
        <taxon>Pelagicoccus</taxon>
    </lineage>
</organism>
<dbReference type="Gene3D" id="3.40.720.10">
    <property type="entry name" value="Alkaline Phosphatase, subunit A"/>
    <property type="match status" value="1"/>
</dbReference>
<dbReference type="GO" id="GO:0046872">
    <property type="term" value="F:metal ion binding"/>
    <property type="evidence" value="ECO:0007669"/>
    <property type="project" value="UniProtKB-KW"/>
</dbReference>
<dbReference type="InterPro" id="IPR000917">
    <property type="entry name" value="Sulfatase_N"/>
</dbReference>
<dbReference type="InterPro" id="IPR024607">
    <property type="entry name" value="Sulfatase_CS"/>
</dbReference>
<comment type="similarity">
    <text evidence="2">Belongs to the sulfatase family.</text>
</comment>
<evidence type="ECO:0000256" key="7">
    <source>
        <dbReference type="SAM" id="SignalP"/>
    </source>
</evidence>
<dbReference type="RefSeq" id="WP_200355649.1">
    <property type="nucleotide sequence ID" value="NZ_JAENIL010000018.1"/>
</dbReference>
<evidence type="ECO:0000256" key="6">
    <source>
        <dbReference type="ARBA" id="ARBA00022837"/>
    </source>
</evidence>
<dbReference type="Pfam" id="PF00884">
    <property type="entry name" value="Sulfatase"/>
    <property type="match status" value="2"/>
</dbReference>
<proteinExistence type="inferred from homology"/>
<keyword evidence="3" id="KW-0479">Metal-binding</keyword>
<dbReference type="SUPFAM" id="SSF53649">
    <property type="entry name" value="Alkaline phosphatase-like"/>
    <property type="match status" value="1"/>
</dbReference>
<dbReference type="PROSITE" id="PS00149">
    <property type="entry name" value="SULFATASE_2"/>
    <property type="match status" value="1"/>
</dbReference>
<dbReference type="GO" id="GO:0004065">
    <property type="term" value="F:arylsulfatase activity"/>
    <property type="evidence" value="ECO:0007669"/>
    <property type="project" value="TreeGrafter"/>
</dbReference>
<evidence type="ECO:0000259" key="8">
    <source>
        <dbReference type="Pfam" id="PF00884"/>
    </source>
</evidence>
<dbReference type="PROSITE" id="PS00523">
    <property type="entry name" value="SULFATASE_1"/>
    <property type="match status" value="1"/>
</dbReference>